<gene>
    <name evidence="2" type="ORF">PA905_38310</name>
</gene>
<reference evidence="3" key="1">
    <citation type="submission" date="2019-02" db="EMBL/GenBank/DDBJ databases">
        <title>Draft genome sequence of Planktothrix agardhii NIES-905.</title>
        <authorList>
            <person name="Yamaguchi H."/>
            <person name="Suzuki S."/>
            <person name="Kawachi M."/>
        </authorList>
    </citation>
    <scope>NUCLEOTIDE SEQUENCE [LARGE SCALE GENOMIC DNA]</scope>
    <source>
        <strain evidence="3">CCAP 1459/11A</strain>
    </source>
</reference>
<dbReference type="Pfam" id="PF11332">
    <property type="entry name" value="DUF3134"/>
    <property type="match status" value="1"/>
</dbReference>
<dbReference type="RefSeq" id="WP_026786146.1">
    <property type="nucleotide sequence ID" value="NZ_BJCD01000024.1"/>
</dbReference>
<evidence type="ECO:0000313" key="2">
    <source>
        <dbReference type="EMBL" id="GCL34782.1"/>
    </source>
</evidence>
<evidence type="ECO:0000313" key="3">
    <source>
        <dbReference type="Proteomes" id="UP000299794"/>
    </source>
</evidence>
<dbReference type="EMBL" id="BJCD01000024">
    <property type="protein sequence ID" value="GCL34782.1"/>
    <property type="molecule type" value="Genomic_DNA"/>
</dbReference>
<dbReference type="InterPro" id="IPR021481">
    <property type="entry name" value="DUF3134"/>
</dbReference>
<organism evidence="2 3">
    <name type="scientific">Planktothrix agardhii CCAP 1459/11A</name>
    <dbReference type="NCBI Taxonomy" id="282420"/>
    <lineage>
        <taxon>Bacteria</taxon>
        <taxon>Bacillati</taxon>
        <taxon>Cyanobacteriota</taxon>
        <taxon>Cyanophyceae</taxon>
        <taxon>Oscillatoriophycideae</taxon>
        <taxon>Oscillatoriales</taxon>
        <taxon>Microcoleaceae</taxon>
        <taxon>Planktothrix</taxon>
    </lineage>
</organism>
<name>A0A479ZRH6_PLAAG</name>
<protein>
    <recommendedName>
        <fullName evidence="4">DUF3134 domain-containing protein</fullName>
    </recommendedName>
</protein>
<accession>A0A479ZRH6</accession>
<feature type="region of interest" description="Disordered" evidence="1">
    <location>
        <begin position="58"/>
        <end position="83"/>
    </location>
</feature>
<evidence type="ECO:0000256" key="1">
    <source>
        <dbReference type="SAM" id="MobiDB-lite"/>
    </source>
</evidence>
<evidence type="ECO:0008006" key="4">
    <source>
        <dbReference type="Google" id="ProtNLM"/>
    </source>
</evidence>
<dbReference type="Proteomes" id="UP000299794">
    <property type="component" value="Unassembled WGS sequence"/>
</dbReference>
<feature type="compositionally biased region" description="Acidic residues" evidence="1">
    <location>
        <begin position="67"/>
        <end position="83"/>
    </location>
</feature>
<proteinExistence type="predicted"/>
<comment type="caution">
    <text evidence="2">The sequence shown here is derived from an EMBL/GenBank/DDBJ whole genome shotgun (WGS) entry which is preliminary data.</text>
</comment>
<dbReference type="AlphaFoldDB" id="A0A479ZRH6"/>
<sequence>MLNPSLREIPAHEPADVIPSKQEISLIAWLESTGRLIERDTTVITTTTVDYLEEEEEITDLISVDDSAYDDDDDDDDDDISES</sequence>